<accession>A0A4Q8D1C1</accession>
<dbReference type="RefSeq" id="WP_130503430.1">
    <property type="nucleotide sequence ID" value="NZ_SHLI01000001.1"/>
</dbReference>
<evidence type="ECO:0000313" key="6">
    <source>
        <dbReference type="Proteomes" id="UP000292298"/>
    </source>
</evidence>
<reference evidence="5 6" key="1">
    <citation type="submission" date="2019-02" db="EMBL/GenBank/DDBJ databases">
        <title>Genomic Encyclopedia of Type Strains, Phase IV (KMG-IV): sequencing the most valuable type-strain genomes for metagenomic binning, comparative biology and taxonomic classification.</title>
        <authorList>
            <person name="Goeker M."/>
        </authorList>
    </citation>
    <scope>NUCLEOTIDE SEQUENCE [LARGE SCALE GENOMIC DNA]</scope>
    <source>
        <strain evidence="5 6">DSM 21056</strain>
    </source>
</reference>
<evidence type="ECO:0000313" key="5">
    <source>
        <dbReference type="EMBL" id="RZU99181.1"/>
    </source>
</evidence>
<dbReference type="Pfam" id="PF00106">
    <property type="entry name" value="adh_short"/>
    <property type="match status" value="1"/>
</dbReference>
<dbReference type="InterPro" id="IPR002347">
    <property type="entry name" value="SDR_fam"/>
</dbReference>
<dbReference type="PANTHER" id="PTHR43391">
    <property type="entry name" value="RETINOL DEHYDROGENASE-RELATED"/>
    <property type="match status" value="1"/>
</dbReference>
<dbReference type="PRINTS" id="PR00081">
    <property type="entry name" value="GDHRDH"/>
</dbReference>
<keyword evidence="3" id="KW-0560">Oxidoreductase</keyword>
<keyword evidence="2" id="KW-0521">NADP</keyword>
<gene>
    <name evidence="5" type="ORF">EV698_1462</name>
</gene>
<protein>
    <submittedName>
        <fullName evidence="5">NADP-dependent 3-hydroxy acid dehydrogenase YdfG</fullName>
    </submittedName>
</protein>
<dbReference type="EMBL" id="SHLI01000001">
    <property type="protein sequence ID" value="RZU99181.1"/>
    <property type="molecule type" value="Genomic_DNA"/>
</dbReference>
<evidence type="ECO:0000259" key="4">
    <source>
        <dbReference type="SMART" id="SM00822"/>
    </source>
</evidence>
<evidence type="ECO:0000256" key="2">
    <source>
        <dbReference type="ARBA" id="ARBA00022857"/>
    </source>
</evidence>
<name>A0A4Q8D1C1_9GAMM</name>
<evidence type="ECO:0000256" key="1">
    <source>
        <dbReference type="ARBA" id="ARBA00006484"/>
    </source>
</evidence>
<dbReference type="Proteomes" id="UP000292298">
    <property type="component" value="Unassembled WGS sequence"/>
</dbReference>
<dbReference type="InterPro" id="IPR020904">
    <property type="entry name" value="Sc_DH/Rdtase_CS"/>
</dbReference>
<comment type="similarity">
    <text evidence="1">Belongs to the short-chain dehydrogenases/reductases (SDR) family.</text>
</comment>
<dbReference type="OrthoDB" id="335726at2"/>
<dbReference type="PROSITE" id="PS00061">
    <property type="entry name" value="ADH_SHORT"/>
    <property type="match status" value="1"/>
</dbReference>
<dbReference type="GO" id="GO:0016491">
    <property type="term" value="F:oxidoreductase activity"/>
    <property type="evidence" value="ECO:0007669"/>
    <property type="project" value="UniProtKB-KW"/>
</dbReference>
<proteinExistence type="inferred from homology"/>
<evidence type="ECO:0000256" key="3">
    <source>
        <dbReference type="ARBA" id="ARBA00023002"/>
    </source>
</evidence>
<sequence>MTATTTQGGRVVLITGASAGIGEALAIKLARDHWQVVVSARREEALRAIGEAHPDIADRIHPYPLDVTDPEACERVFTAVEAEIGELDTVILNAGDYDPMPLDDFDPAVFRRLAEVNYLGTVNGVGAALSLMRPRARGQILVTASLSAYRGLPQAAPYGASKAAVLNMAESLRPALQGTGVSLRVINPGFVKTRLTEKNRFHMPQLISPERAADYIHDEIDDEGFEIVFPKRFAYTLKFLRLLPYKLYFALTRRMVQS</sequence>
<dbReference type="InterPro" id="IPR036291">
    <property type="entry name" value="NAD(P)-bd_dom_sf"/>
</dbReference>
<dbReference type="Gene3D" id="3.40.50.720">
    <property type="entry name" value="NAD(P)-binding Rossmann-like Domain"/>
    <property type="match status" value="1"/>
</dbReference>
<comment type="caution">
    <text evidence="5">The sequence shown here is derived from an EMBL/GenBank/DDBJ whole genome shotgun (WGS) entry which is preliminary data.</text>
</comment>
<dbReference type="PANTHER" id="PTHR43391:SF14">
    <property type="entry name" value="DEHYDROGENASE_REDUCTASE SDR FAMILY PROTEIN 7-LIKE"/>
    <property type="match status" value="1"/>
</dbReference>
<organism evidence="5 6">
    <name type="scientific">Spiribacter vilamensis</name>
    <dbReference type="NCBI Taxonomy" id="531306"/>
    <lineage>
        <taxon>Bacteria</taxon>
        <taxon>Pseudomonadati</taxon>
        <taxon>Pseudomonadota</taxon>
        <taxon>Gammaproteobacteria</taxon>
        <taxon>Chromatiales</taxon>
        <taxon>Ectothiorhodospiraceae</taxon>
        <taxon>Spiribacter</taxon>
    </lineage>
</organism>
<feature type="domain" description="Ketoreductase" evidence="4">
    <location>
        <begin position="10"/>
        <end position="194"/>
    </location>
</feature>
<keyword evidence="6" id="KW-1185">Reference proteome</keyword>
<dbReference type="InterPro" id="IPR057326">
    <property type="entry name" value="KR_dom"/>
</dbReference>
<dbReference type="SMART" id="SM00822">
    <property type="entry name" value="PKS_KR"/>
    <property type="match status" value="1"/>
</dbReference>
<dbReference type="SUPFAM" id="SSF51735">
    <property type="entry name" value="NAD(P)-binding Rossmann-fold domains"/>
    <property type="match status" value="1"/>
</dbReference>
<dbReference type="AlphaFoldDB" id="A0A4Q8D1C1"/>